<gene>
    <name evidence="6" type="ORF">FB461_1833</name>
</gene>
<evidence type="ECO:0000256" key="3">
    <source>
        <dbReference type="ARBA" id="ARBA00023163"/>
    </source>
</evidence>
<feature type="DNA-binding region" description="H-T-H motif" evidence="4">
    <location>
        <begin position="37"/>
        <end position="56"/>
    </location>
</feature>
<dbReference type="RefSeq" id="WP_170222683.1">
    <property type="nucleotide sequence ID" value="NZ_BAAASV010000002.1"/>
</dbReference>
<dbReference type="SUPFAM" id="SSF46689">
    <property type="entry name" value="Homeodomain-like"/>
    <property type="match status" value="1"/>
</dbReference>
<dbReference type="SUPFAM" id="SSF48498">
    <property type="entry name" value="Tetracyclin repressor-like, C-terminal domain"/>
    <property type="match status" value="1"/>
</dbReference>
<dbReference type="GO" id="GO:0000976">
    <property type="term" value="F:transcription cis-regulatory region binding"/>
    <property type="evidence" value="ECO:0007669"/>
    <property type="project" value="TreeGrafter"/>
</dbReference>
<dbReference type="Proteomes" id="UP000315389">
    <property type="component" value="Unassembled WGS sequence"/>
</dbReference>
<evidence type="ECO:0000259" key="5">
    <source>
        <dbReference type="PROSITE" id="PS50977"/>
    </source>
</evidence>
<dbReference type="AlphaFoldDB" id="A0A542ZP93"/>
<keyword evidence="7" id="KW-1185">Reference proteome</keyword>
<reference evidence="6 7" key="1">
    <citation type="submission" date="2019-06" db="EMBL/GenBank/DDBJ databases">
        <title>Sequencing the genomes of 1000 actinobacteria strains.</title>
        <authorList>
            <person name="Klenk H.-P."/>
        </authorList>
    </citation>
    <scope>NUCLEOTIDE SEQUENCE [LARGE SCALE GENOMIC DNA]</scope>
    <source>
        <strain evidence="6 7">DSM 4813</strain>
    </source>
</reference>
<dbReference type="InterPro" id="IPR009057">
    <property type="entry name" value="Homeodomain-like_sf"/>
</dbReference>
<accession>A0A542ZP93</accession>
<dbReference type="PANTHER" id="PTHR30055">
    <property type="entry name" value="HTH-TYPE TRANSCRIPTIONAL REGULATOR RUTR"/>
    <property type="match status" value="1"/>
</dbReference>
<organism evidence="6 7">
    <name type="scientific">Rarobacter faecitabidus</name>
    <dbReference type="NCBI Taxonomy" id="13243"/>
    <lineage>
        <taxon>Bacteria</taxon>
        <taxon>Bacillati</taxon>
        <taxon>Actinomycetota</taxon>
        <taxon>Actinomycetes</taxon>
        <taxon>Micrococcales</taxon>
        <taxon>Rarobacteraceae</taxon>
        <taxon>Rarobacter</taxon>
    </lineage>
</organism>
<proteinExistence type="predicted"/>
<evidence type="ECO:0000256" key="2">
    <source>
        <dbReference type="ARBA" id="ARBA00023125"/>
    </source>
</evidence>
<sequence length="207" mass="22861">MTPYISPLREAQAAQTRRRVLDAAVAVFSEKGYSGASLALIAKRADVSVETVKQHGPKAPLLIAAFGHAFTRAVDDTPLHQRSDLENLRSLPDDEFLPGWMAFVAEGYERSARLWPRVLEAAAVDPAVGTRLASLQANRRSDMESVIAHLRDRGLCRSSRDDGELASVISFLISPESYTQLVDEGGMSQDTYRDWIVHAIERLILTD</sequence>
<dbReference type="Gene3D" id="1.10.357.10">
    <property type="entry name" value="Tetracycline Repressor, domain 2"/>
    <property type="match status" value="1"/>
</dbReference>
<feature type="domain" description="HTH tetR-type" evidence="5">
    <location>
        <begin position="14"/>
        <end position="74"/>
    </location>
</feature>
<comment type="caution">
    <text evidence="6">The sequence shown here is derived from an EMBL/GenBank/DDBJ whole genome shotgun (WGS) entry which is preliminary data.</text>
</comment>
<dbReference type="InterPro" id="IPR036271">
    <property type="entry name" value="Tet_transcr_reg_TetR-rel_C_sf"/>
</dbReference>
<keyword evidence="2 4" id="KW-0238">DNA-binding</keyword>
<dbReference type="InterPro" id="IPR050109">
    <property type="entry name" value="HTH-type_TetR-like_transc_reg"/>
</dbReference>
<dbReference type="PROSITE" id="PS50977">
    <property type="entry name" value="HTH_TETR_2"/>
    <property type="match status" value="1"/>
</dbReference>
<evidence type="ECO:0000256" key="1">
    <source>
        <dbReference type="ARBA" id="ARBA00023015"/>
    </source>
</evidence>
<dbReference type="EMBL" id="VFOS01000002">
    <property type="protein sequence ID" value="TQL62194.1"/>
    <property type="molecule type" value="Genomic_DNA"/>
</dbReference>
<dbReference type="Pfam" id="PF00440">
    <property type="entry name" value="TetR_N"/>
    <property type="match status" value="1"/>
</dbReference>
<evidence type="ECO:0000256" key="4">
    <source>
        <dbReference type="PROSITE-ProRule" id="PRU00335"/>
    </source>
</evidence>
<evidence type="ECO:0000313" key="6">
    <source>
        <dbReference type="EMBL" id="TQL62194.1"/>
    </source>
</evidence>
<keyword evidence="3" id="KW-0804">Transcription</keyword>
<name>A0A542ZP93_RARFA</name>
<evidence type="ECO:0000313" key="7">
    <source>
        <dbReference type="Proteomes" id="UP000315389"/>
    </source>
</evidence>
<dbReference type="Gene3D" id="1.10.10.60">
    <property type="entry name" value="Homeodomain-like"/>
    <property type="match status" value="1"/>
</dbReference>
<dbReference type="GO" id="GO:0003700">
    <property type="term" value="F:DNA-binding transcription factor activity"/>
    <property type="evidence" value="ECO:0007669"/>
    <property type="project" value="TreeGrafter"/>
</dbReference>
<protein>
    <submittedName>
        <fullName evidence="6">TetR family transcriptional regulator</fullName>
    </submittedName>
</protein>
<keyword evidence="1" id="KW-0805">Transcription regulation</keyword>
<dbReference type="PANTHER" id="PTHR30055:SF234">
    <property type="entry name" value="HTH-TYPE TRANSCRIPTIONAL REGULATOR BETI"/>
    <property type="match status" value="1"/>
</dbReference>
<dbReference type="InterPro" id="IPR001647">
    <property type="entry name" value="HTH_TetR"/>
</dbReference>